<reference evidence="1" key="1">
    <citation type="journal article" date="2020" name="Microb. Genom.">
        <title>Genetic diversity of clinical and environmental Mucorales isolates obtained from an investigation of mucormycosis cases among solid organ transplant recipients.</title>
        <authorList>
            <person name="Nguyen M.H."/>
            <person name="Kaul D."/>
            <person name="Muto C."/>
            <person name="Cheng S.J."/>
            <person name="Richter R.A."/>
            <person name="Bruno V.M."/>
            <person name="Liu G."/>
            <person name="Beyhan S."/>
            <person name="Sundermann A.J."/>
            <person name="Mounaud S."/>
            <person name="Pasculle A.W."/>
            <person name="Nierman W.C."/>
            <person name="Driscoll E."/>
            <person name="Cumbie R."/>
            <person name="Clancy C.J."/>
            <person name="Dupont C.L."/>
        </authorList>
    </citation>
    <scope>NUCLEOTIDE SEQUENCE</scope>
    <source>
        <strain evidence="1">GL11</strain>
    </source>
</reference>
<dbReference type="Proteomes" id="UP000716291">
    <property type="component" value="Unassembled WGS sequence"/>
</dbReference>
<organism evidence="1 2">
    <name type="scientific">Rhizopus oryzae</name>
    <name type="common">Mucormycosis agent</name>
    <name type="synonym">Rhizopus arrhizus var. delemar</name>
    <dbReference type="NCBI Taxonomy" id="64495"/>
    <lineage>
        <taxon>Eukaryota</taxon>
        <taxon>Fungi</taxon>
        <taxon>Fungi incertae sedis</taxon>
        <taxon>Mucoromycota</taxon>
        <taxon>Mucoromycotina</taxon>
        <taxon>Mucoromycetes</taxon>
        <taxon>Mucorales</taxon>
        <taxon>Mucorineae</taxon>
        <taxon>Rhizopodaceae</taxon>
        <taxon>Rhizopus</taxon>
    </lineage>
</organism>
<proteinExistence type="predicted"/>
<gene>
    <name evidence="1" type="ORF">G6F64_014813</name>
</gene>
<protein>
    <submittedName>
        <fullName evidence="1">Uncharacterized protein</fullName>
    </submittedName>
</protein>
<dbReference type="AlphaFoldDB" id="A0A9P6WTB5"/>
<evidence type="ECO:0000313" key="2">
    <source>
        <dbReference type="Proteomes" id="UP000716291"/>
    </source>
</evidence>
<keyword evidence="2" id="KW-1185">Reference proteome</keyword>
<dbReference type="EMBL" id="JAANQT010009768">
    <property type="protein sequence ID" value="KAG1276261.1"/>
    <property type="molecule type" value="Genomic_DNA"/>
</dbReference>
<name>A0A9P6WTB5_RHIOR</name>
<evidence type="ECO:0000313" key="1">
    <source>
        <dbReference type="EMBL" id="KAG1276261.1"/>
    </source>
</evidence>
<accession>A0A9P6WTB5</accession>
<comment type="caution">
    <text evidence="1">The sequence shown here is derived from an EMBL/GenBank/DDBJ whole genome shotgun (WGS) entry which is preliminary data.</text>
</comment>
<sequence length="81" mass="8499">MVVVPAAGTADRTIQGQRVAARQGQRAAGQLYAIGQGQCRGAVQRGVSAHRQRAGSQCVVVAQGKATGVERHATAEGRRYR</sequence>